<sequence>MKVVSRDEIRAVFDPEASLAAVAQAMRRFARGEAQQAAVGHLGFTDPPGDTHIKSAWLRGDDAFVVKLASTFYDNPRQGLPPGSGLMLVASARTGAPLALLQDDGELTDLRTAMAGAVAAQVIADPAWRAPTLGVVGAGVQAELQAAWIARQIGAGRILVWARRTDAADELCRRLQVQGFAADRAPDLTELGHRADLIVTTTPAREPVLLRDMLRPGYRIVAVGADAPGKRELGPGVVAGADLVLADSRSQALDHGECAWARQEGLAVEQVIEIGALLPDGPAPSPGVSAVADLTGLGVQDVAIALGVWASLSSYSQQDPS</sequence>
<accession>A0ABW3SYS7</accession>
<dbReference type="EMBL" id="JBHTLQ010000001">
    <property type="protein sequence ID" value="MFD1189071.1"/>
    <property type="molecule type" value="Genomic_DNA"/>
</dbReference>
<dbReference type="PIRSF" id="PIRSF001439">
    <property type="entry name" value="CryM"/>
    <property type="match status" value="1"/>
</dbReference>
<dbReference type="RefSeq" id="WP_377351998.1">
    <property type="nucleotide sequence ID" value="NZ_JBHTLQ010000001.1"/>
</dbReference>
<evidence type="ECO:0000313" key="1">
    <source>
        <dbReference type="EMBL" id="MFD1189071.1"/>
    </source>
</evidence>
<reference evidence="2" key="1">
    <citation type="journal article" date="2019" name="Int. J. Syst. Evol. Microbiol.">
        <title>The Global Catalogue of Microorganisms (GCM) 10K type strain sequencing project: providing services to taxonomists for standard genome sequencing and annotation.</title>
        <authorList>
            <consortium name="The Broad Institute Genomics Platform"/>
            <consortium name="The Broad Institute Genome Sequencing Center for Infectious Disease"/>
            <person name="Wu L."/>
            <person name="Ma J."/>
        </authorList>
    </citation>
    <scope>NUCLEOTIDE SEQUENCE [LARGE SCALE GENOMIC DNA]</scope>
    <source>
        <strain evidence="2">CCUG 55074</strain>
    </source>
</reference>
<dbReference type="InterPro" id="IPR036291">
    <property type="entry name" value="NAD(P)-bd_dom_sf"/>
</dbReference>
<dbReference type="Proteomes" id="UP001597216">
    <property type="component" value="Unassembled WGS sequence"/>
</dbReference>
<dbReference type="Gene3D" id="3.40.50.720">
    <property type="entry name" value="NAD(P)-binding Rossmann-like Domain"/>
    <property type="match status" value="1"/>
</dbReference>
<evidence type="ECO:0000313" key="2">
    <source>
        <dbReference type="Proteomes" id="UP001597216"/>
    </source>
</evidence>
<dbReference type="Gene3D" id="3.30.1780.10">
    <property type="entry name" value="ornithine cyclodeaminase, domain 1"/>
    <property type="match status" value="1"/>
</dbReference>
<dbReference type="PANTHER" id="PTHR13812:SF19">
    <property type="entry name" value="KETIMINE REDUCTASE MU-CRYSTALLIN"/>
    <property type="match status" value="1"/>
</dbReference>
<dbReference type="InterPro" id="IPR003462">
    <property type="entry name" value="ODC_Mu_crystall"/>
</dbReference>
<gene>
    <name evidence="1" type="ORF">ACFQ27_00640</name>
</gene>
<dbReference type="Pfam" id="PF02423">
    <property type="entry name" value="OCD_Mu_crystall"/>
    <property type="match status" value="1"/>
</dbReference>
<keyword evidence="2" id="KW-1185">Reference proteome</keyword>
<protein>
    <recommendedName>
        <fullName evidence="3">Ornithine cyclodeaminase</fullName>
    </recommendedName>
</protein>
<dbReference type="PANTHER" id="PTHR13812">
    <property type="entry name" value="KETIMINE REDUCTASE MU-CRYSTALLIN"/>
    <property type="match status" value="1"/>
</dbReference>
<comment type="caution">
    <text evidence="1">The sequence shown here is derived from an EMBL/GenBank/DDBJ whole genome shotgun (WGS) entry which is preliminary data.</text>
</comment>
<dbReference type="SUPFAM" id="SSF51735">
    <property type="entry name" value="NAD(P)-binding Rossmann-fold domains"/>
    <property type="match status" value="1"/>
</dbReference>
<evidence type="ECO:0008006" key="3">
    <source>
        <dbReference type="Google" id="ProtNLM"/>
    </source>
</evidence>
<proteinExistence type="predicted"/>
<name>A0ABW3SYS7_9CAUL</name>
<dbReference type="InterPro" id="IPR023401">
    <property type="entry name" value="ODC_N"/>
</dbReference>
<organism evidence="1 2">
    <name type="scientific">Phenylobacterium conjunctum</name>
    <dbReference type="NCBI Taxonomy" id="1298959"/>
    <lineage>
        <taxon>Bacteria</taxon>
        <taxon>Pseudomonadati</taxon>
        <taxon>Pseudomonadota</taxon>
        <taxon>Alphaproteobacteria</taxon>
        <taxon>Caulobacterales</taxon>
        <taxon>Caulobacteraceae</taxon>
        <taxon>Phenylobacterium</taxon>
    </lineage>
</organism>